<accession>A0A171DJG8</accession>
<reference evidence="1 2" key="1">
    <citation type="journal article" date="2016" name="Genome Announc.">
        <title>Draft Genome Sequence of Planomonospora sphaerica JCM9374, a Rare Actinomycete.</title>
        <authorList>
            <person name="Dohra H."/>
            <person name="Suzuki T."/>
            <person name="Inoue Y."/>
            <person name="Kodani S."/>
        </authorList>
    </citation>
    <scope>NUCLEOTIDE SEQUENCE [LARGE SCALE GENOMIC DNA]</scope>
    <source>
        <strain evidence="1 2">JCM 9374</strain>
    </source>
</reference>
<sequence>MTGTDRAAEPATDANAVVVSAVRREGRWITPADDHGIVVHGRTLRGLQTSAQQALTLQLGALEVPPVQVRPQSAALDELATARLRYNAALCHAVQTLRADGASWTDIAQACKTRIADVQAALDNL</sequence>
<keyword evidence="2" id="KW-1185">Reference proteome</keyword>
<organism evidence="1 2">
    <name type="scientific">Planomonospora sphaerica</name>
    <dbReference type="NCBI Taxonomy" id="161355"/>
    <lineage>
        <taxon>Bacteria</taxon>
        <taxon>Bacillati</taxon>
        <taxon>Actinomycetota</taxon>
        <taxon>Actinomycetes</taxon>
        <taxon>Streptosporangiales</taxon>
        <taxon>Streptosporangiaceae</taxon>
        <taxon>Planomonospora</taxon>
    </lineage>
</organism>
<proteinExistence type="predicted"/>
<name>A0A171DJG8_9ACTN</name>
<gene>
    <name evidence="1" type="ORF">PS9374_04644</name>
</gene>
<dbReference type="AlphaFoldDB" id="A0A171DJG8"/>
<dbReference type="Proteomes" id="UP000077701">
    <property type="component" value="Unassembled WGS sequence"/>
</dbReference>
<evidence type="ECO:0000313" key="1">
    <source>
        <dbReference type="EMBL" id="GAT68979.1"/>
    </source>
</evidence>
<reference evidence="2" key="2">
    <citation type="submission" date="2016-04" db="EMBL/GenBank/DDBJ databases">
        <title>Planomonospora sphaerica JCM9374 whole genome shotgun sequence.</title>
        <authorList>
            <person name="Suzuki T."/>
            <person name="Dohra H."/>
            <person name="Kodani S."/>
        </authorList>
    </citation>
    <scope>NUCLEOTIDE SEQUENCE [LARGE SCALE GENOMIC DNA]</scope>
    <source>
        <strain evidence="2">JCM 9374</strain>
    </source>
</reference>
<dbReference type="RefSeq" id="WP_068899976.1">
    <property type="nucleotide sequence ID" value="NZ_BDCX01000011.1"/>
</dbReference>
<dbReference type="EMBL" id="BDCX01000011">
    <property type="protein sequence ID" value="GAT68979.1"/>
    <property type="molecule type" value="Genomic_DNA"/>
</dbReference>
<evidence type="ECO:0000313" key="2">
    <source>
        <dbReference type="Proteomes" id="UP000077701"/>
    </source>
</evidence>
<protein>
    <submittedName>
        <fullName evidence="1">Uncharacterized protein</fullName>
    </submittedName>
</protein>
<dbReference type="STRING" id="161355.PS9374_04644"/>
<comment type="caution">
    <text evidence="1">The sequence shown here is derived from an EMBL/GenBank/DDBJ whole genome shotgun (WGS) entry which is preliminary data.</text>
</comment>